<comment type="pathway">
    <text evidence="1">Cell wall biogenesis; cell wall polysaccharide biosynthesis.</text>
</comment>
<dbReference type="PANTHER" id="PTHR43179">
    <property type="entry name" value="RHAMNOSYLTRANSFERASE WBBL"/>
    <property type="match status" value="1"/>
</dbReference>
<accession>A0A1H1TID6</accession>
<protein>
    <submittedName>
        <fullName evidence="6">Glycosyltransferase, GT2 family</fullName>
    </submittedName>
</protein>
<dbReference type="Gene3D" id="3.90.550.10">
    <property type="entry name" value="Spore Coat Polysaccharide Biosynthesis Protein SpsA, Chain A"/>
    <property type="match status" value="1"/>
</dbReference>
<proteinExistence type="inferred from homology"/>
<evidence type="ECO:0000259" key="5">
    <source>
        <dbReference type="Pfam" id="PF00535"/>
    </source>
</evidence>
<dbReference type="InterPro" id="IPR001173">
    <property type="entry name" value="Glyco_trans_2-like"/>
</dbReference>
<evidence type="ECO:0000256" key="1">
    <source>
        <dbReference type="ARBA" id="ARBA00004776"/>
    </source>
</evidence>
<dbReference type="Pfam" id="PF00535">
    <property type="entry name" value="Glycos_transf_2"/>
    <property type="match status" value="1"/>
</dbReference>
<feature type="domain" description="Glycosyltransferase 2-like" evidence="5">
    <location>
        <begin position="16"/>
        <end position="117"/>
    </location>
</feature>
<dbReference type="Proteomes" id="UP000198859">
    <property type="component" value="Chromosome I"/>
</dbReference>
<keyword evidence="3" id="KW-0328">Glycosyltransferase</keyword>
<dbReference type="GO" id="GO:0016757">
    <property type="term" value="F:glycosyltransferase activity"/>
    <property type="evidence" value="ECO:0007669"/>
    <property type="project" value="UniProtKB-KW"/>
</dbReference>
<name>A0A1H1TID6_9ACTN</name>
<dbReference type="SUPFAM" id="SSF53448">
    <property type="entry name" value="Nucleotide-diphospho-sugar transferases"/>
    <property type="match status" value="1"/>
</dbReference>
<evidence type="ECO:0000256" key="2">
    <source>
        <dbReference type="ARBA" id="ARBA00006739"/>
    </source>
</evidence>
<dbReference type="PANTHER" id="PTHR43179:SF12">
    <property type="entry name" value="GALACTOFURANOSYLTRANSFERASE GLFT2"/>
    <property type="match status" value="1"/>
</dbReference>
<dbReference type="EMBL" id="LT629757">
    <property type="protein sequence ID" value="SDS59299.1"/>
    <property type="molecule type" value="Genomic_DNA"/>
</dbReference>
<evidence type="ECO:0000313" key="6">
    <source>
        <dbReference type="EMBL" id="SDS59299.1"/>
    </source>
</evidence>
<gene>
    <name evidence="6" type="ORF">SAMN04488570_2227</name>
</gene>
<dbReference type="AlphaFoldDB" id="A0A1H1TID6"/>
<dbReference type="InterPro" id="IPR029044">
    <property type="entry name" value="Nucleotide-diphossugar_trans"/>
</dbReference>
<keyword evidence="7" id="KW-1185">Reference proteome</keyword>
<comment type="similarity">
    <text evidence="2">Belongs to the glycosyltransferase 2 family.</text>
</comment>
<evidence type="ECO:0000256" key="3">
    <source>
        <dbReference type="ARBA" id="ARBA00022676"/>
    </source>
</evidence>
<evidence type="ECO:0000256" key="4">
    <source>
        <dbReference type="ARBA" id="ARBA00022679"/>
    </source>
</evidence>
<keyword evidence="4 6" id="KW-0808">Transferase</keyword>
<dbReference type="STRING" id="642780.SAMN04488570_2227"/>
<reference evidence="7" key="1">
    <citation type="submission" date="2016-10" db="EMBL/GenBank/DDBJ databases">
        <authorList>
            <person name="Varghese N."/>
            <person name="Submissions S."/>
        </authorList>
    </citation>
    <scope>NUCLEOTIDE SEQUENCE [LARGE SCALE GENOMIC DNA]</scope>
    <source>
        <strain evidence="7">DSM 22127</strain>
    </source>
</reference>
<organism evidence="6 7">
    <name type="scientific">Nocardioides scoriae</name>
    <dbReference type="NCBI Taxonomy" id="642780"/>
    <lineage>
        <taxon>Bacteria</taxon>
        <taxon>Bacillati</taxon>
        <taxon>Actinomycetota</taxon>
        <taxon>Actinomycetes</taxon>
        <taxon>Propionibacteriales</taxon>
        <taxon>Nocardioidaceae</taxon>
        <taxon>Nocardioides</taxon>
    </lineage>
</organism>
<evidence type="ECO:0000313" key="7">
    <source>
        <dbReference type="Proteomes" id="UP000198859"/>
    </source>
</evidence>
<sequence>MVELSEIEVVLVTYRSRALVETLLARLPRDLPLVVVDNSGGADAVADVLEGREHARYLDGGGVGFARAANLGAWSSERPYLVFVNPDTAPTPEQLFALVEELKGDPGLAAVSATTVTHDGRVELGVGGWEPTVGRVLVYATGLHSRFPTAGVFARPEPHQEIDLEWLTGACLAVPRETFVALGGFDEQHFIYNEDMAYGRRLREAGLRQKLRTDLLVPHAGAGSGGAKTTMLQMRGASMFDYVRRHNSAPAAHTMRLVLAAGSLGRAAVCRARGNPDAAAGFAAYNRGLWRGAPDMS</sequence>